<dbReference type="EMBL" id="KE345646">
    <property type="protein sequence ID" value="EXC10635.1"/>
    <property type="molecule type" value="Genomic_DNA"/>
</dbReference>
<proteinExistence type="predicted"/>
<keyword evidence="3" id="KW-1185">Reference proteome</keyword>
<organism evidence="2 3">
    <name type="scientific">Morus notabilis</name>
    <dbReference type="NCBI Taxonomy" id="981085"/>
    <lineage>
        <taxon>Eukaryota</taxon>
        <taxon>Viridiplantae</taxon>
        <taxon>Streptophyta</taxon>
        <taxon>Embryophyta</taxon>
        <taxon>Tracheophyta</taxon>
        <taxon>Spermatophyta</taxon>
        <taxon>Magnoliopsida</taxon>
        <taxon>eudicotyledons</taxon>
        <taxon>Gunneridae</taxon>
        <taxon>Pentapetalae</taxon>
        <taxon>rosids</taxon>
        <taxon>fabids</taxon>
        <taxon>Rosales</taxon>
        <taxon>Moraceae</taxon>
        <taxon>Moreae</taxon>
        <taxon>Morus</taxon>
    </lineage>
</organism>
<dbReference type="Proteomes" id="UP000030645">
    <property type="component" value="Unassembled WGS sequence"/>
</dbReference>
<evidence type="ECO:0000256" key="1">
    <source>
        <dbReference type="SAM" id="MobiDB-lite"/>
    </source>
</evidence>
<gene>
    <name evidence="2" type="ORF">L484_025216</name>
</gene>
<dbReference type="AlphaFoldDB" id="W9RUC4"/>
<name>W9RUC4_9ROSA</name>
<reference evidence="3" key="1">
    <citation type="submission" date="2013-01" db="EMBL/GenBank/DDBJ databases">
        <title>Draft Genome Sequence of a Mulberry Tree, Morus notabilis C.K. Schneid.</title>
        <authorList>
            <person name="He N."/>
            <person name="Zhao S."/>
        </authorList>
    </citation>
    <scope>NUCLEOTIDE SEQUENCE</scope>
</reference>
<evidence type="ECO:0000313" key="3">
    <source>
        <dbReference type="Proteomes" id="UP000030645"/>
    </source>
</evidence>
<feature type="region of interest" description="Disordered" evidence="1">
    <location>
        <begin position="25"/>
        <end position="61"/>
    </location>
</feature>
<accession>W9RUC4</accession>
<evidence type="ECO:0000313" key="2">
    <source>
        <dbReference type="EMBL" id="EXC10635.1"/>
    </source>
</evidence>
<protein>
    <submittedName>
        <fullName evidence="2">Uncharacterized protein</fullName>
    </submittedName>
</protein>
<sequence>MRKFLHHHRSQHLLRRIFHFHRRVRQRQDRGGSGFGRRGSLADARAAEEHPMDVVSPVGLLPERTEEEEELRYRTGNSRKKKIKIVL</sequence>